<evidence type="ECO:0000313" key="1">
    <source>
        <dbReference type="EMBL" id="KAG5921448.1"/>
    </source>
</evidence>
<gene>
    <name evidence="1" type="ORF">E4U42_005847</name>
</gene>
<keyword evidence="2" id="KW-1185">Reference proteome</keyword>
<dbReference type="EMBL" id="SRPY01000562">
    <property type="protein sequence ID" value="KAG5921448.1"/>
    <property type="molecule type" value="Genomic_DNA"/>
</dbReference>
<sequence length="82" mass="8871">MSPPGVTELLHVLMQIPPIISNTPYGVQSLELRVCVATPPEPTSNVSIRSPRRASAVPPNSCRVIIHSAATDESTTRIRARE</sequence>
<comment type="caution">
    <text evidence="1">The sequence shown here is derived from an EMBL/GenBank/DDBJ whole genome shotgun (WGS) entry which is preliminary data.</text>
</comment>
<proteinExistence type="predicted"/>
<organism evidence="1 2">
    <name type="scientific">Claviceps africana</name>
    <dbReference type="NCBI Taxonomy" id="83212"/>
    <lineage>
        <taxon>Eukaryota</taxon>
        <taxon>Fungi</taxon>
        <taxon>Dikarya</taxon>
        <taxon>Ascomycota</taxon>
        <taxon>Pezizomycotina</taxon>
        <taxon>Sordariomycetes</taxon>
        <taxon>Hypocreomycetidae</taxon>
        <taxon>Hypocreales</taxon>
        <taxon>Clavicipitaceae</taxon>
        <taxon>Claviceps</taxon>
    </lineage>
</organism>
<name>A0A8K0J3Q0_9HYPO</name>
<accession>A0A8K0J3Q0</accession>
<dbReference type="Proteomes" id="UP000811619">
    <property type="component" value="Unassembled WGS sequence"/>
</dbReference>
<reference evidence="1" key="1">
    <citation type="journal article" date="2020" name="bioRxiv">
        <title>Whole genome comparisons of ergot fungi reveals the divergence and evolution of species within the genus Claviceps are the result of varying mechanisms driving genome evolution and host range expansion.</title>
        <authorList>
            <person name="Wyka S.A."/>
            <person name="Mondo S.J."/>
            <person name="Liu M."/>
            <person name="Dettman J."/>
            <person name="Nalam V."/>
            <person name="Broders K.D."/>
        </authorList>
    </citation>
    <scope>NUCLEOTIDE SEQUENCE</scope>
    <source>
        <strain evidence="1">CCC 489</strain>
    </source>
</reference>
<dbReference type="AlphaFoldDB" id="A0A8K0J3Q0"/>
<protein>
    <submittedName>
        <fullName evidence="1">Uncharacterized protein</fullName>
    </submittedName>
</protein>
<evidence type="ECO:0000313" key="2">
    <source>
        <dbReference type="Proteomes" id="UP000811619"/>
    </source>
</evidence>